<feature type="domain" description="Enoyl reductase (ER)" evidence="2">
    <location>
        <begin position="10"/>
        <end position="340"/>
    </location>
</feature>
<gene>
    <name evidence="3" type="ORF">AMOR_47840</name>
</gene>
<organism evidence="3 4">
    <name type="scientific">Anaeromyxobacter oryzae</name>
    <dbReference type="NCBI Taxonomy" id="2918170"/>
    <lineage>
        <taxon>Bacteria</taxon>
        <taxon>Pseudomonadati</taxon>
        <taxon>Myxococcota</taxon>
        <taxon>Myxococcia</taxon>
        <taxon>Myxococcales</taxon>
        <taxon>Cystobacterineae</taxon>
        <taxon>Anaeromyxobacteraceae</taxon>
        <taxon>Anaeromyxobacter</taxon>
    </lineage>
</organism>
<evidence type="ECO:0000256" key="1">
    <source>
        <dbReference type="ARBA" id="ARBA00022857"/>
    </source>
</evidence>
<dbReference type="CDD" id="cd08266">
    <property type="entry name" value="Zn_ADH_like1"/>
    <property type="match status" value="1"/>
</dbReference>
<evidence type="ECO:0000259" key="2">
    <source>
        <dbReference type="SMART" id="SM00829"/>
    </source>
</evidence>
<dbReference type="InterPro" id="IPR013154">
    <property type="entry name" value="ADH-like_N"/>
</dbReference>
<dbReference type="SMART" id="SM00829">
    <property type="entry name" value="PKS_ER"/>
    <property type="match status" value="1"/>
</dbReference>
<dbReference type="Gene3D" id="3.90.180.10">
    <property type="entry name" value="Medium-chain alcohol dehydrogenases, catalytic domain"/>
    <property type="match status" value="1"/>
</dbReference>
<dbReference type="EMBL" id="AP025591">
    <property type="protein sequence ID" value="BDG05788.1"/>
    <property type="molecule type" value="Genomic_DNA"/>
</dbReference>
<dbReference type="SUPFAM" id="SSF50129">
    <property type="entry name" value="GroES-like"/>
    <property type="match status" value="1"/>
</dbReference>
<dbReference type="Gene3D" id="3.40.50.720">
    <property type="entry name" value="NAD(P)-binding Rossmann-like Domain"/>
    <property type="match status" value="1"/>
</dbReference>
<reference evidence="4" key="1">
    <citation type="journal article" date="2022" name="Int. J. Syst. Evol. Microbiol.">
        <title>Anaeromyxobacter oryzae sp. nov., Anaeromyxobacter diazotrophicus sp. nov. and Anaeromyxobacter paludicola sp. nov., isolated from paddy soils.</title>
        <authorList>
            <person name="Itoh H."/>
            <person name="Xu Z."/>
            <person name="Mise K."/>
            <person name="Masuda Y."/>
            <person name="Ushijima N."/>
            <person name="Hayakawa C."/>
            <person name="Shiratori Y."/>
            <person name="Senoo K."/>
        </authorList>
    </citation>
    <scope>NUCLEOTIDE SEQUENCE [LARGE SCALE GENOMIC DNA]</scope>
    <source>
        <strain evidence="4">Red232</strain>
    </source>
</reference>
<keyword evidence="1" id="KW-0521">NADP</keyword>
<dbReference type="RefSeq" id="WP_248354917.1">
    <property type="nucleotide sequence ID" value="NZ_AP025591.1"/>
</dbReference>
<name>A0ABM7X1X2_9BACT</name>
<dbReference type="Pfam" id="PF00107">
    <property type="entry name" value="ADH_zinc_N"/>
    <property type="match status" value="1"/>
</dbReference>
<dbReference type="SUPFAM" id="SSF51735">
    <property type="entry name" value="NAD(P)-binding Rossmann-fold domains"/>
    <property type="match status" value="1"/>
</dbReference>
<proteinExistence type="predicted"/>
<dbReference type="InterPro" id="IPR020843">
    <property type="entry name" value="ER"/>
</dbReference>
<dbReference type="Pfam" id="PF08240">
    <property type="entry name" value="ADH_N"/>
    <property type="match status" value="1"/>
</dbReference>
<dbReference type="InterPro" id="IPR036291">
    <property type="entry name" value="NAD(P)-bd_dom_sf"/>
</dbReference>
<dbReference type="Proteomes" id="UP001162891">
    <property type="component" value="Chromosome"/>
</dbReference>
<dbReference type="InterPro" id="IPR013149">
    <property type="entry name" value="ADH-like_C"/>
</dbReference>
<protein>
    <submittedName>
        <fullName evidence="3">Alcohol dehydrogenase</fullName>
    </submittedName>
</protein>
<dbReference type="InterPro" id="IPR051603">
    <property type="entry name" value="Zinc-ADH_QOR/CCCR"/>
</dbReference>
<sequence>MRAATIRAHGGPEVVEVGEVPEPRPGPGQVAVDVRAAALNHLDLWVRRGWPGLHVSFPHVLGSDVAGVVAEVGPGVDAPRPGDAVVLSPGIGCGRCPRCLAGEENLCRRYTIIGEHVAGGQAERIVVPARNALPKPPALSFEEAAAVPLTFLTAWHALAGRARVRTGETVLVHAAGSGVGVAAVQIAKLLGARVIATAGSDAKLEKARALGADELVNYETTDFVHEVRRLTDRRGVEVVLEHVGKKTWEGSILAAALGGRIVTVGATTGWDPVTDLRHVFYRQLSILGSTMGSAAELALVLRFVVEGKLRPVVDRVLPLAAVRDAQALLADRAQFGKIVLTP</sequence>
<evidence type="ECO:0000313" key="4">
    <source>
        <dbReference type="Proteomes" id="UP001162891"/>
    </source>
</evidence>
<keyword evidence="4" id="KW-1185">Reference proteome</keyword>
<evidence type="ECO:0000313" key="3">
    <source>
        <dbReference type="EMBL" id="BDG05788.1"/>
    </source>
</evidence>
<dbReference type="PANTHER" id="PTHR44154:SF1">
    <property type="entry name" value="QUINONE OXIDOREDUCTASE"/>
    <property type="match status" value="1"/>
</dbReference>
<dbReference type="PANTHER" id="PTHR44154">
    <property type="entry name" value="QUINONE OXIDOREDUCTASE"/>
    <property type="match status" value="1"/>
</dbReference>
<accession>A0ABM7X1X2</accession>
<dbReference type="InterPro" id="IPR011032">
    <property type="entry name" value="GroES-like_sf"/>
</dbReference>